<keyword evidence="2" id="KW-1003">Cell membrane</keyword>
<protein>
    <submittedName>
        <fullName evidence="11">Putative methyl-CpG-binding domain protein 3-like 5</fullName>
    </submittedName>
</protein>
<keyword evidence="6" id="KW-0472">Membrane</keyword>
<evidence type="ECO:0000256" key="7">
    <source>
        <dbReference type="ARBA" id="ARBA00023170"/>
    </source>
</evidence>
<dbReference type="PRINTS" id="PR01535">
    <property type="entry name" value="VOMERONASL2R"/>
</dbReference>
<keyword evidence="8" id="KW-0807">Transducer</keyword>
<dbReference type="GO" id="GO:0005634">
    <property type="term" value="C:nucleus"/>
    <property type="evidence" value="ECO:0007669"/>
    <property type="project" value="UniProtKB-ARBA"/>
</dbReference>
<gene>
    <name evidence="11" type="ORF">H920_15648</name>
</gene>
<evidence type="ECO:0000256" key="8">
    <source>
        <dbReference type="ARBA" id="ARBA00023224"/>
    </source>
</evidence>
<dbReference type="InterPro" id="IPR004073">
    <property type="entry name" value="GPCR_3_vmron_rcpt_2"/>
</dbReference>
<evidence type="ECO:0000256" key="3">
    <source>
        <dbReference type="ARBA" id="ARBA00022692"/>
    </source>
</evidence>
<dbReference type="eggNOG" id="KOG4161">
    <property type="taxonomic scope" value="Eukaryota"/>
</dbReference>
<evidence type="ECO:0000259" key="10">
    <source>
        <dbReference type="PROSITE" id="PS50259"/>
    </source>
</evidence>
<dbReference type="GO" id="GO:0004930">
    <property type="term" value="F:G protein-coupled receptor activity"/>
    <property type="evidence" value="ECO:0007669"/>
    <property type="project" value="UniProtKB-KW"/>
</dbReference>
<reference evidence="11 12" key="1">
    <citation type="submission" date="2013-11" db="EMBL/GenBank/DDBJ databases">
        <title>The Damaraland mole rat (Fukomys damarensis) genome and evolution of African mole rats.</title>
        <authorList>
            <person name="Gladyshev V.N."/>
            <person name="Fang X."/>
        </authorList>
    </citation>
    <scope>NUCLEOTIDE SEQUENCE [LARGE SCALE GENOMIC DNA]</scope>
    <source>
        <tissue evidence="11">Liver</tissue>
    </source>
</reference>
<dbReference type="GO" id="GO:0005886">
    <property type="term" value="C:plasma membrane"/>
    <property type="evidence" value="ECO:0007669"/>
    <property type="project" value="UniProtKB-SubCell"/>
</dbReference>
<dbReference type="PANTHER" id="PTHR24061">
    <property type="entry name" value="CALCIUM-SENSING RECEPTOR-RELATED"/>
    <property type="match status" value="1"/>
</dbReference>
<keyword evidence="7" id="KW-0675">Receptor</keyword>
<keyword evidence="3" id="KW-0812">Transmembrane</keyword>
<evidence type="ECO:0000313" key="12">
    <source>
        <dbReference type="Proteomes" id="UP000028990"/>
    </source>
</evidence>
<dbReference type="Pfam" id="PF14048">
    <property type="entry name" value="MBD_C"/>
    <property type="match status" value="1"/>
</dbReference>
<dbReference type="PROSITE" id="PS50259">
    <property type="entry name" value="G_PROTEIN_RECEP_F3_4"/>
    <property type="match status" value="1"/>
</dbReference>
<keyword evidence="12" id="KW-1185">Reference proteome</keyword>
<evidence type="ECO:0000256" key="5">
    <source>
        <dbReference type="ARBA" id="ARBA00023040"/>
    </source>
</evidence>
<evidence type="ECO:0000256" key="1">
    <source>
        <dbReference type="ARBA" id="ARBA00004651"/>
    </source>
</evidence>
<dbReference type="InterPro" id="IPR017978">
    <property type="entry name" value="GPCR_3_C"/>
</dbReference>
<sequence>MKTTVSSRKPQPVCTSEMEPEKKNPATMGEPETLSIPSQPFVGKLRRSMLPPDLQKKQARAKPRSAVSCALPMQLPSCIFPSPVTLITAHPGNEVRYGPHEEKLQKPQQLCASWRLQALKQQGTEEKRLRRLHFTNAFQILTSGSQGRSRAWLGTSPPFIDTDAHSEHGHIIIVCNKGSLAAFYSVPGYLGSLALGNLTAASLGKHKCMISQNLQKKQQVHAPKAKRRATGGCVLPVRLTSCIFPRPVTLITAHPGNEVKCGPHEEKLQKPQQLCASWRLQALKQQGSKEVLSQSDFAKASRIMTVGHRRGSRGQAAAESSGPSTGLSPFWKEMIPEVCHLVPPSYNQQVTAADVQSQVQEVKRARERLAEALRADRLAREAERLSGQEERAETQMDTGAGAAGDSQV</sequence>
<feature type="domain" description="G-protein coupled receptors family 3 profile" evidence="10">
    <location>
        <begin position="152"/>
        <end position="206"/>
    </location>
</feature>
<keyword evidence="5" id="KW-0297">G-protein coupled receptor</keyword>
<comment type="subcellular location">
    <subcellularLocation>
        <location evidence="1">Cell membrane</location>
        <topology evidence="1">Multi-pass membrane protein</topology>
    </subcellularLocation>
</comment>
<dbReference type="InterPro" id="IPR000068">
    <property type="entry name" value="GPCR_3_Ca_sens_rcpt-rel"/>
</dbReference>
<dbReference type="Proteomes" id="UP000028990">
    <property type="component" value="Unassembled WGS sequence"/>
</dbReference>
<evidence type="ECO:0000313" key="11">
    <source>
        <dbReference type="EMBL" id="KFO22998.1"/>
    </source>
</evidence>
<evidence type="ECO:0000256" key="9">
    <source>
        <dbReference type="SAM" id="MobiDB-lite"/>
    </source>
</evidence>
<dbReference type="EMBL" id="KN123867">
    <property type="protein sequence ID" value="KFO22998.1"/>
    <property type="molecule type" value="Genomic_DNA"/>
</dbReference>
<evidence type="ECO:0000256" key="4">
    <source>
        <dbReference type="ARBA" id="ARBA00022989"/>
    </source>
</evidence>
<feature type="region of interest" description="Disordered" evidence="9">
    <location>
        <begin position="1"/>
        <end position="36"/>
    </location>
</feature>
<evidence type="ECO:0000256" key="2">
    <source>
        <dbReference type="ARBA" id="ARBA00022475"/>
    </source>
</evidence>
<dbReference type="AlphaFoldDB" id="A0A091CXL7"/>
<evidence type="ECO:0000256" key="6">
    <source>
        <dbReference type="ARBA" id="ARBA00023136"/>
    </source>
</evidence>
<dbReference type="InterPro" id="IPR032343">
    <property type="entry name" value="MBD2/MBD3_p55-bd"/>
</dbReference>
<dbReference type="Pfam" id="PF16564">
    <property type="entry name" value="MBDa"/>
    <property type="match status" value="2"/>
</dbReference>
<feature type="compositionally biased region" description="Basic and acidic residues" evidence="9">
    <location>
        <begin position="379"/>
        <end position="394"/>
    </location>
</feature>
<feature type="region of interest" description="Disordered" evidence="9">
    <location>
        <begin position="379"/>
        <end position="408"/>
    </location>
</feature>
<accession>A0A091CXL7</accession>
<keyword evidence="4" id="KW-1133">Transmembrane helix</keyword>
<dbReference type="InterPro" id="IPR025884">
    <property type="entry name" value="MeCpG-bd_2/3_C_dom"/>
</dbReference>
<name>A0A091CXL7_FUKDA</name>
<organism evidence="11 12">
    <name type="scientific">Fukomys damarensis</name>
    <name type="common">Damaraland mole rat</name>
    <name type="synonym">Cryptomys damarensis</name>
    <dbReference type="NCBI Taxonomy" id="885580"/>
    <lineage>
        <taxon>Eukaryota</taxon>
        <taxon>Metazoa</taxon>
        <taxon>Chordata</taxon>
        <taxon>Craniata</taxon>
        <taxon>Vertebrata</taxon>
        <taxon>Euteleostomi</taxon>
        <taxon>Mammalia</taxon>
        <taxon>Eutheria</taxon>
        <taxon>Euarchontoglires</taxon>
        <taxon>Glires</taxon>
        <taxon>Rodentia</taxon>
        <taxon>Hystricomorpha</taxon>
        <taxon>Bathyergidae</taxon>
        <taxon>Fukomys</taxon>
    </lineage>
</organism>
<proteinExistence type="predicted"/>
<dbReference type="PANTHER" id="PTHR24061:SF545">
    <property type="entry name" value="VOMERONASAL 2, RECEPTOR 118-RELATED"/>
    <property type="match status" value="1"/>
</dbReference>